<proteinExistence type="predicted"/>
<reference evidence="2" key="1">
    <citation type="journal article" date="2019" name="Int. J. Syst. Evol. Microbiol.">
        <title>The Global Catalogue of Microorganisms (GCM) 10K type strain sequencing project: providing services to taxonomists for standard genome sequencing and annotation.</title>
        <authorList>
            <consortium name="The Broad Institute Genomics Platform"/>
            <consortium name="The Broad Institute Genome Sequencing Center for Infectious Disease"/>
            <person name="Wu L."/>
            <person name="Ma J."/>
        </authorList>
    </citation>
    <scope>NUCLEOTIDE SEQUENCE [LARGE SCALE GENOMIC DNA]</scope>
    <source>
        <strain evidence="2">CGMCC 1.16026</strain>
    </source>
</reference>
<name>A0ABW1Z9S8_9BACT</name>
<comment type="caution">
    <text evidence="1">The sequence shown here is derived from an EMBL/GenBank/DDBJ whole genome shotgun (WGS) entry which is preliminary data.</text>
</comment>
<keyword evidence="2" id="KW-1185">Reference proteome</keyword>
<dbReference type="RefSeq" id="WP_263369866.1">
    <property type="nucleotide sequence ID" value="NZ_JAGSYD010000001.1"/>
</dbReference>
<sequence>MSVNVTKQAVETVLQTIGNDVKSFYAKLAADLRWAKQAWLLVTSAETRNVLLTIGADAIKLVKDAGAAFEAKGISLTLDEAVLADIQKLIADAKAGDAVLVADLKALGISL</sequence>
<protein>
    <submittedName>
        <fullName evidence="1">Uncharacterized protein</fullName>
    </submittedName>
</protein>
<organism evidence="1 2">
    <name type="scientific">Granulicella cerasi</name>
    <dbReference type="NCBI Taxonomy" id="741063"/>
    <lineage>
        <taxon>Bacteria</taxon>
        <taxon>Pseudomonadati</taxon>
        <taxon>Acidobacteriota</taxon>
        <taxon>Terriglobia</taxon>
        <taxon>Terriglobales</taxon>
        <taxon>Acidobacteriaceae</taxon>
        <taxon>Granulicella</taxon>
    </lineage>
</organism>
<evidence type="ECO:0000313" key="1">
    <source>
        <dbReference type="EMBL" id="MFC6646171.1"/>
    </source>
</evidence>
<gene>
    <name evidence="1" type="ORF">ACFQBQ_11375</name>
</gene>
<accession>A0ABW1Z9S8</accession>
<dbReference type="Proteomes" id="UP001596391">
    <property type="component" value="Unassembled WGS sequence"/>
</dbReference>
<dbReference type="EMBL" id="JBHSWI010000001">
    <property type="protein sequence ID" value="MFC6646171.1"/>
    <property type="molecule type" value="Genomic_DNA"/>
</dbReference>
<evidence type="ECO:0000313" key="2">
    <source>
        <dbReference type="Proteomes" id="UP001596391"/>
    </source>
</evidence>